<dbReference type="SUPFAM" id="SSF88697">
    <property type="entry name" value="PUA domain-like"/>
    <property type="match status" value="1"/>
</dbReference>
<name>A0A291GL07_9MICO</name>
<organism evidence="2 3">
    <name type="scientific">Brachybacterium vulturis</name>
    <dbReference type="NCBI Taxonomy" id="2017484"/>
    <lineage>
        <taxon>Bacteria</taxon>
        <taxon>Bacillati</taxon>
        <taxon>Actinomycetota</taxon>
        <taxon>Actinomycetes</taxon>
        <taxon>Micrococcales</taxon>
        <taxon>Dermabacteraceae</taxon>
        <taxon>Brachybacterium</taxon>
    </lineage>
</organism>
<protein>
    <submittedName>
        <fullName evidence="2">RNA-binding protein</fullName>
    </submittedName>
</protein>
<dbReference type="EMBL" id="CP023563">
    <property type="protein sequence ID" value="ATG50750.1"/>
    <property type="molecule type" value="Genomic_DNA"/>
</dbReference>
<proteinExistence type="predicted"/>
<dbReference type="Pfam" id="PF04266">
    <property type="entry name" value="ASCH"/>
    <property type="match status" value="1"/>
</dbReference>
<evidence type="ECO:0000259" key="1">
    <source>
        <dbReference type="SMART" id="SM01022"/>
    </source>
</evidence>
<dbReference type="OrthoDB" id="9807542at2"/>
<dbReference type="SMART" id="SM01022">
    <property type="entry name" value="ASCH"/>
    <property type="match status" value="1"/>
</dbReference>
<dbReference type="Proteomes" id="UP000218165">
    <property type="component" value="Chromosome"/>
</dbReference>
<dbReference type="RefSeq" id="WP_096801890.1">
    <property type="nucleotide sequence ID" value="NZ_CP023563.1"/>
</dbReference>
<accession>A0A291GL07</accession>
<feature type="domain" description="ASCH" evidence="1">
    <location>
        <begin position="39"/>
        <end position="159"/>
    </location>
</feature>
<reference evidence="3" key="1">
    <citation type="submission" date="2017-09" db="EMBL/GenBank/DDBJ databases">
        <title>Brachybacterium sp. VM2412.</title>
        <authorList>
            <person name="Tak E.J."/>
            <person name="Bae J.-W."/>
        </authorList>
    </citation>
    <scope>NUCLEOTIDE SEQUENCE [LARGE SCALE GENOMIC DNA]</scope>
    <source>
        <strain evidence="3">VM2412</strain>
    </source>
</reference>
<dbReference type="Gene3D" id="3.10.400.10">
    <property type="entry name" value="Sulfate adenylyltransferase"/>
    <property type="match status" value="1"/>
</dbReference>
<evidence type="ECO:0000313" key="3">
    <source>
        <dbReference type="Proteomes" id="UP000218165"/>
    </source>
</evidence>
<dbReference type="PANTHER" id="PTHR39203:SF1">
    <property type="entry name" value="CYTOPLASMIC PROTEIN"/>
    <property type="match status" value="1"/>
</dbReference>
<keyword evidence="3" id="KW-1185">Reference proteome</keyword>
<dbReference type="PANTHER" id="PTHR39203">
    <property type="entry name" value="CYTOPLASMIC PROTEIN-RELATED"/>
    <property type="match status" value="1"/>
</dbReference>
<gene>
    <name evidence="2" type="ORF">CFK38_03850</name>
</gene>
<dbReference type="CDD" id="cd06553">
    <property type="entry name" value="ASCH_Ef3133_like"/>
    <property type="match status" value="1"/>
</dbReference>
<sequence>MTAENIARFWADVRSTLLSRPVGGGAITLELPEEPPEAWAFGATPEHADGLLALVLEGTKTGTASSLADCDAEGESIPAIGDLSIILDGAEAPRAVLEVTAIDVLSFEDVTEEHAHAEGEHDRTLASWRSIHESFWREHSAQGFAPDMLVACERFRVIFPVTDARR</sequence>
<evidence type="ECO:0000313" key="2">
    <source>
        <dbReference type="EMBL" id="ATG50750.1"/>
    </source>
</evidence>
<dbReference type="InterPro" id="IPR007374">
    <property type="entry name" value="ASCH_domain"/>
</dbReference>
<dbReference type="InterPro" id="IPR015947">
    <property type="entry name" value="PUA-like_sf"/>
</dbReference>
<dbReference type="AlphaFoldDB" id="A0A291GL07"/>
<dbReference type="InterPro" id="IPR009326">
    <property type="entry name" value="DUF984"/>
</dbReference>
<dbReference type="KEGG" id="brz:CFK38_03850"/>